<evidence type="ECO:0000313" key="5">
    <source>
        <dbReference type="Proteomes" id="UP000520198"/>
    </source>
</evidence>
<feature type="domain" description="Acetophenone carboxylase-like C-terminal" evidence="3">
    <location>
        <begin position="500"/>
        <end position="663"/>
    </location>
</feature>
<organism evidence="4 5">
    <name type="scientific">Ensifer oleiphilus</name>
    <dbReference type="NCBI Taxonomy" id="2742698"/>
    <lineage>
        <taxon>Bacteria</taxon>
        <taxon>Pseudomonadati</taxon>
        <taxon>Pseudomonadota</taxon>
        <taxon>Alphaproteobacteria</taxon>
        <taxon>Hyphomicrobiales</taxon>
        <taxon>Rhizobiaceae</taxon>
        <taxon>Sinorhizobium/Ensifer group</taxon>
        <taxon>Ensifer</taxon>
    </lineage>
</organism>
<dbReference type="EMBL" id="JABWDU010000003">
    <property type="protein sequence ID" value="NVD39992.1"/>
    <property type="molecule type" value="Genomic_DNA"/>
</dbReference>
<dbReference type="InterPro" id="IPR002821">
    <property type="entry name" value="Hydantoinase_A"/>
</dbReference>
<sequence length="670" mass="71480">MSSPHLRVGVDIGGTFTDIVVIDTHAKSTRTYKVLSTPREPAKGMLQGLDELGIAREIDFLVHGTTAGLNAILSRTGERIALVTTEGFHDVLSLGRAGNKDIWSLKPKKPDPLVHPKDVHTVRERIRHDGSVETRLEVADVDRLANWLAAEGVRSVAVCFLHAHKNPVHELEFKALLHKRLPQISVVLSHEIAPEQGEFERTSTTVATGYVARTVETYLAELVRELGARECTAPLHVMRSSGGICSAELVARQPIQTILSGPAGGVVAAETISQTLNRLNIIAIDMGGTSSDVSLVIDGRMTLSAEGDIADNVMKMPVVELHTIGAGGGSIARAEAGGLRVGPLSAGANPGPACYGLGGTQPTVTDAQLLLGRIDPAWFLGGRMNLDVGAAEEAMGSLARELNIDVDAAAAGVLAVANAMMANAIRTLTMRRGIDPRDFSLLAFGGAGPLHGAALADELGISEVIVPFGTGVLSAWGMLHADIRHDVSAPLSGLAHNPDARSLLEQTHALLREQGARLLQEEGVEDVASCYSATVEMRYAGQAHPVSVQMVDPESLLQAFHDTYRQRFGHSMPGAPVELVQMRLAATGKIGADFLDRHTSAEERGETKRTVTIDGKRHEARIVHRESLDRQDVVTGPAIILEDGSTTLVPPGWAARQQQFGTLILRKINP</sequence>
<dbReference type="InterPro" id="IPR049517">
    <property type="entry name" value="ACX-like_C"/>
</dbReference>
<dbReference type="PANTHER" id="PTHR11365">
    <property type="entry name" value="5-OXOPROLINASE RELATED"/>
    <property type="match status" value="1"/>
</dbReference>
<dbReference type="SUPFAM" id="SSF53067">
    <property type="entry name" value="Actin-like ATPase domain"/>
    <property type="match status" value="1"/>
</dbReference>
<dbReference type="RefSeq" id="WP_176353534.1">
    <property type="nucleotide sequence ID" value="NZ_JABWDU010000003.1"/>
</dbReference>
<evidence type="ECO:0000313" key="4">
    <source>
        <dbReference type="EMBL" id="NVD39992.1"/>
    </source>
</evidence>
<name>A0A7Y6UNB1_9HYPH</name>
<proteinExistence type="predicted"/>
<protein>
    <submittedName>
        <fullName evidence="4">Hydantoinase/oxoprolinase family protein</fullName>
    </submittedName>
</protein>
<feature type="domain" description="Hydantoinase/oxoprolinase N-terminal" evidence="2">
    <location>
        <begin position="7"/>
        <end position="179"/>
    </location>
</feature>
<dbReference type="Proteomes" id="UP000520198">
    <property type="component" value="Unassembled WGS sequence"/>
</dbReference>
<dbReference type="Pfam" id="PF01968">
    <property type="entry name" value="Hydantoinase_A"/>
    <property type="match status" value="1"/>
</dbReference>
<dbReference type="PANTHER" id="PTHR11365:SF23">
    <property type="entry name" value="HYPOTHETICAL 5-OXOPROLINASE (EUROFUNG)-RELATED"/>
    <property type="match status" value="1"/>
</dbReference>
<evidence type="ECO:0000259" key="1">
    <source>
        <dbReference type="Pfam" id="PF01968"/>
    </source>
</evidence>
<dbReference type="GO" id="GO:0005829">
    <property type="term" value="C:cytosol"/>
    <property type="evidence" value="ECO:0007669"/>
    <property type="project" value="TreeGrafter"/>
</dbReference>
<dbReference type="InterPro" id="IPR045079">
    <property type="entry name" value="Oxoprolinase-like"/>
</dbReference>
<dbReference type="GO" id="GO:0006749">
    <property type="term" value="P:glutathione metabolic process"/>
    <property type="evidence" value="ECO:0007669"/>
    <property type="project" value="TreeGrafter"/>
</dbReference>
<keyword evidence="5" id="KW-1185">Reference proteome</keyword>
<accession>A0A7Y6UNB1</accession>
<dbReference type="GO" id="GO:0017168">
    <property type="term" value="F:5-oxoprolinase (ATP-hydrolyzing) activity"/>
    <property type="evidence" value="ECO:0007669"/>
    <property type="project" value="TreeGrafter"/>
</dbReference>
<gene>
    <name evidence="4" type="ORF">HT585_14090</name>
</gene>
<evidence type="ECO:0000259" key="3">
    <source>
        <dbReference type="Pfam" id="PF19278"/>
    </source>
</evidence>
<dbReference type="InterPro" id="IPR008040">
    <property type="entry name" value="Hydant_A_N"/>
</dbReference>
<dbReference type="AlphaFoldDB" id="A0A7Y6UNB1"/>
<feature type="domain" description="Hydantoinase A/oxoprolinase" evidence="1">
    <location>
        <begin position="201"/>
        <end position="486"/>
    </location>
</feature>
<evidence type="ECO:0000259" key="2">
    <source>
        <dbReference type="Pfam" id="PF05378"/>
    </source>
</evidence>
<comment type="caution">
    <text evidence="4">The sequence shown here is derived from an EMBL/GenBank/DDBJ whole genome shotgun (WGS) entry which is preliminary data.</text>
</comment>
<dbReference type="Pfam" id="PF05378">
    <property type="entry name" value="Hydant_A_N"/>
    <property type="match status" value="1"/>
</dbReference>
<dbReference type="Pfam" id="PF19278">
    <property type="entry name" value="Hydant_A_C"/>
    <property type="match status" value="1"/>
</dbReference>
<dbReference type="InterPro" id="IPR043129">
    <property type="entry name" value="ATPase_NBD"/>
</dbReference>
<reference evidence="4 5" key="1">
    <citation type="submission" date="2020-06" db="EMBL/GenBank/DDBJ databases">
        <authorList>
            <person name="Grouzdev D.S."/>
        </authorList>
    </citation>
    <scope>NUCLEOTIDE SEQUENCE [LARGE SCALE GENOMIC DNA]</scope>
    <source>
        <strain evidence="4 5">HO-A22</strain>
    </source>
</reference>